<dbReference type="InterPro" id="IPR025533">
    <property type="entry name" value="DUF4419"/>
</dbReference>
<reference evidence="2" key="1">
    <citation type="submission" date="2023-03" db="EMBL/GenBank/DDBJ databases">
        <title>Massive genome expansion in bonnet fungi (Mycena s.s.) driven by repeated elements and novel gene families across ecological guilds.</title>
        <authorList>
            <consortium name="Lawrence Berkeley National Laboratory"/>
            <person name="Harder C.B."/>
            <person name="Miyauchi S."/>
            <person name="Viragh M."/>
            <person name="Kuo A."/>
            <person name="Thoen E."/>
            <person name="Andreopoulos B."/>
            <person name="Lu D."/>
            <person name="Skrede I."/>
            <person name="Drula E."/>
            <person name="Henrissat B."/>
            <person name="Morin E."/>
            <person name="Kohler A."/>
            <person name="Barry K."/>
            <person name="LaButti K."/>
            <person name="Morin E."/>
            <person name="Salamov A."/>
            <person name="Lipzen A."/>
            <person name="Mereny Z."/>
            <person name="Hegedus B."/>
            <person name="Baldrian P."/>
            <person name="Stursova M."/>
            <person name="Weitz H."/>
            <person name="Taylor A."/>
            <person name="Grigoriev I.V."/>
            <person name="Nagy L.G."/>
            <person name="Martin F."/>
            <person name="Kauserud H."/>
        </authorList>
    </citation>
    <scope>NUCLEOTIDE SEQUENCE</scope>
    <source>
        <strain evidence="2">9284</strain>
    </source>
</reference>
<dbReference type="SUPFAM" id="SSF54695">
    <property type="entry name" value="POZ domain"/>
    <property type="match status" value="1"/>
</dbReference>
<accession>A0AAD7FD41</accession>
<organism evidence="2 3">
    <name type="scientific">Roridomyces roridus</name>
    <dbReference type="NCBI Taxonomy" id="1738132"/>
    <lineage>
        <taxon>Eukaryota</taxon>
        <taxon>Fungi</taxon>
        <taxon>Dikarya</taxon>
        <taxon>Basidiomycota</taxon>
        <taxon>Agaricomycotina</taxon>
        <taxon>Agaricomycetes</taxon>
        <taxon>Agaricomycetidae</taxon>
        <taxon>Agaricales</taxon>
        <taxon>Marasmiineae</taxon>
        <taxon>Mycenaceae</taxon>
        <taxon>Roridomyces</taxon>
    </lineage>
</organism>
<name>A0AAD7FD41_9AGAR</name>
<evidence type="ECO:0000313" key="3">
    <source>
        <dbReference type="Proteomes" id="UP001221142"/>
    </source>
</evidence>
<dbReference type="AlphaFoldDB" id="A0AAD7FD41"/>
<dbReference type="Proteomes" id="UP001221142">
    <property type="component" value="Unassembled WGS sequence"/>
</dbReference>
<dbReference type="InterPro" id="IPR000210">
    <property type="entry name" value="BTB/POZ_dom"/>
</dbReference>
<feature type="domain" description="BTB" evidence="1">
    <location>
        <begin position="16"/>
        <end position="48"/>
    </location>
</feature>
<dbReference type="PROSITE" id="PS50097">
    <property type="entry name" value="BTB"/>
    <property type="match status" value="1"/>
</dbReference>
<evidence type="ECO:0000259" key="1">
    <source>
        <dbReference type="PROSITE" id="PS50097"/>
    </source>
</evidence>
<sequence>MQVDDTPRRIPELWFEDGNIIIEAGNIQFRVHRGILAACSAVFKDMLSFPQPVDAELVEGCPVVHLTDAPAEVTVFLKAIFLPDYFMPFPARTKYSIVQGCLRLSHKYGVEHLRLRALVHFSSRFRTTLSQWDKAEYPYDADPLDSASRPQSDIISWDAWLSQEVSTMFSCIQLAREVDAPWVLPVAFHVLSGCLAWDKTMSVTEVLRGTTFNRVSTSLSPQDQESFLPGHIRQIRNHTASILGFFSDPVEILDCRLPLECLRGRLSAVKTMQGAILSDHSEHLSMPLKIWEESEFGSQHWDYSDICPSCLEWLQRQHQAVREKFWDDLPNMYGLPPWEELEKMKVAAIGTQWFSESTLFNLFVNANAELFRANFLAHEGQRQVRISFESDWHSVDFGDYDCGSSAHYGHLKQYFSAGFSTRLGCCGIPRVMLAGEESYWVNILKFGAPQEAQGIWNRDDCVVSSVTPVLSCFVAAFDVPTSQKNVDFWQSLVASLNEGPWKSFGQNTRKTLFQKTLLLNDHGQEIDAFMLAGMVGMRVSSSGDHTSSATGENSTINSLPGWWICTRKPNVIAPLAQAEWEGIMQSFREGFGEFHLLKDNRNSGEAQPK</sequence>
<dbReference type="InterPro" id="IPR011333">
    <property type="entry name" value="SKP1/BTB/POZ_sf"/>
</dbReference>
<dbReference type="Pfam" id="PF14388">
    <property type="entry name" value="DUF4419"/>
    <property type="match status" value="1"/>
</dbReference>
<dbReference type="EMBL" id="JARKIF010000032">
    <property type="protein sequence ID" value="KAJ7611820.1"/>
    <property type="molecule type" value="Genomic_DNA"/>
</dbReference>
<keyword evidence="3" id="KW-1185">Reference proteome</keyword>
<dbReference type="Pfam" id="PF00651">
    <property type="entry name" value="BTB"/>
    <property type="match status" value="1"/>
</dbReference>
<proteinExistence type="predicted"/>
<gene>
    <name evidence="2" type="ORF">FB45DRAFT_1037458</name>
</gene>
<protein>
    <recommendedName>
        <fullName evidence="1">BTB domain-containing protein</fullName>
    </recommendedName>
</protein>
<dbReference type="CDD" id="cd18186">
    <property type="entry name" value="BTB_POZ_ZBTB_KLHL-like"/>
    <property type="match status" value="1"/>
</dbReference>
<dbReference type="Gene3D" id="3.30.710.10">
    <property type="entry name" value="Potassium Channel Kv1.1, Chain A"/>
    <property type="match status" value="1"/>
</dbReference>
<evidence type="ECO:0000313" key="2">
    <source>
        <dbReference type="EMBL" id="KAJ7611820.1"/>
    </source>
</evidence>
<comment type="caution">
    <text evidence="2">The sequence shown here is derived from an EMBL/GenBank/DDBJ whole genome shotgun (WGS) entry which is preliminary data.</text>
</comment>